<sequence>MHRAADGFALDKAPRQRGVVWMFLFLGTLAIVAADLVGFTRLTEQSEPGIAGVERFAIRERGHTTEPVAYDRIPPAGGPHDPVLQNCGVYAEPLRNENVVHSLEHGAVWLTYRPDLPAGQVDLLRRLVKGKHHTLLSPYPGLPATVVATAWGRRLALDDPADPRIVRFLDFYRAGPQTVEKGAPCDGGTGNPLP</sequence>
<evidence type="ECO:0000256" key="1">
    <source>
        <dbReference type="SAM" id="Phobius"/>
    </source>
</evidence>
<dbReference type="EMBL" id="NMQU01000094">
    <property type="protein sequence ID" value="OXM46124.1"/>
    <property type="molecule type" value="Genomic_DNA"/>
</dbReference>
<dbReference type="OrthoDB" id="164831at2"/>
<protein>
    <submittedName>
        <fullName evidence="2">DUF3105 domain-containing protein</fullName>
    </submittedName>
</protein>
<keyword evidence="3" id="KW-1185">Reference proteome</keyword>
<comment type="caution">
    <text evidence="2">The sequence shown here is derived from an EMBL/GenBank/DDBJ whole genome shotgun (WGS) entry which is preliminary data.</text>
</comment>
<keyword evidence="1" id="KW-0812">Transmembrane</keyword>
<gene>
    <name evidence="2" type="ORF">CFP75_29270</name>
</gene>
<evidence type="ECO:0000313" key="3">
    <source>
        <dbReference type="Proteomes" id="UP000215563"/>
    </source>
</evidence>
<reference evidence="2 3" key="1">
    <citation type="submission" date="2017-07" db="EMBL/GenBank/DDBJ databases">
        <title>Amycolatopsis alba DSM 44262 Genome sequencing and assembly.</title>
        <authorList>
            <person name="Kaur N."/>
            <person name="Mayilraj S."/>
        </authorList>
    </citation>
    <scope>NUCLEOTIDE SEQUENCE [LARGE SCALE GENOMIC DNA]</scope>
    <source>
        <strain evidence="2 3">DSM 44262</strain>
    </source>
</reference>
<accession>A0A229RI75</accession>
<organism evidence="2 3">
    <name type="scientific">Amycolatopsis alba DSM 44262</name>
    <dbReference type="NCBI Taxonomy" id="1125972"/>
    <lineage>
        <taxon>Bacteria</taxon>
        <taxon>Bacillati</taxon>
        <taxon>Actinomycetota</taxon>
        <taxon>Actinomycetes</taxon>
        <taxon>Pseudonocardiales</taxon>
        <taxon>Pseudonocardiaceae</taxon>
        <taxon>Amycolatopsis</taxon>
    </lineage>
</organism>
<keyword evidence="1" id="KW-1133">Transmembrane helix</keyword>
<feature type="transmembrane region" description="Helical" evidence="1">
    <location>
        <begin position="20"/>
        <end position="39"/>
    </location>
</feature>
<proteinExistence type="predicted"/>
<keyword evidence="1" id="KW-0472">Membrane</keyword>
<dbReference type="Proteomes" id="UP000215563">
    <property type="component" value="Unassembled WGS sequence"/>
</dbReference>
<dbReference type="AlphaFoldDB" id="A0A229RI75"/>
<dbReference type="InterPro" id="IPR021454">
    <property type="entry name" value="DUF3105"/>
</dbReference>
<name>A0A229RI75_AMYAL</name>
<evidence type="ECO:0000313" key="2">
    <source>
        <dbReference type="EMBL" id="OXM46124.1"/>
    </source>
</evidence>
<dbReference type="Pfam" id="PF11303">
    <property type="entry name" value="DUF3105"/>
    <property type="match status" value="1"/>
</dbReference>